<dbReference type="RefSeq" id="WP_115171505.1">
    <property type="nucleotide sequence ID" value="NZ_UGYW01000002.1"/>
</dbReference>
<accession>A0A380CTH9</accession>
<evidence type="ECO:0000313" key="2">
    <source>
        <dbReference type="Proteomes" id="UP000254893"/>
    </source>
</evidence>
<organism evidence="1 2">
    <name type="scientific">Sphingobacterium spiritivorum</name>
    <name type="common">Flavobacterium spiritivorum</name>
    <dbReference type="NCBI Taxonomy" id="258"/>
    <lineage>
        <taxon>Bacteria</taxon>
        <taxon>Pseudomonadati</taxon>
        <taxon>Bacteroidota</taxon>
        <taxon>Sphingobacteriia</taxon>
        <taxon>Sphingobacteriales</taxon>
        <taxon>Sphingobacteriaceae</taxon>
        <taxon>Sphingobacterium</taxon>
    </lineage>
</organism>
<name>A0A380CTH9_SPHSI</name>
<evidence type="ECO:0000313" key="1">
    <source>
        <dbReference type="EMBL" id="SUJ27504.1"/>
    </source>
</evidence>
<gene>
    <name evidence="1" type="ORF">NCTC11388_04198</name>
</gene>
<sequence>MRKGRLKLVSVILALVVLVQPFSRMAVFISFKINQDYISRVLCENRDKPELSCHGQCVLMKKIKKLEEKEHNQDMQIIKQLNELIYTQITFDWSPVPLIIQSTDTRQYITDTPHMYSAYALSLFKPPRIS</sequence>
<protein>
    <submittedName>
        <fullName evidence="1">Uncharacterized protein</fullName>
    </submittedName>
</protein>
<proteinExistence type="predicted"/>
<dbReference type="EMBL" id="UGYW01000002">
    <property type="protein sequence ID" value="SUJ27504.1"/>
    <property type="molecule type" value="Genomic_DNA"/>
</dbReference>
<dbReference type="Proteomes" id="UP000254893">
    <property type="component" value="Unassembled WGS sequence"/>
</dbReference>
<reference evidence="1 2" key="1">
    <citation type="submission" date="2018-06" db="EMBL/GenBank/DDBJ databases">
        <authorList>
            <consortium name="Pathogen Informatics"/>
            <person name="Doyle S."/>
        </authorList>
    </citation>
    <scope>NUCLEOTIDE SEQUENCE [LARGE SCALE GENOMIC DNA]</scope>
    <source>
        <strain evidence="1 2">NCTC11388</strain>
    </source>
</reference>
<dbReference type="AlphaFoldDB" id="A0A380CTH9"/>